<evidence type="ECO:0000313" key="1">
    <source>
        <dbReference type="EMBL" id="BCR88900.1"/>
    </source>
</evidence>
<keyword evidence="2" id="KW-1185">Reference proteome</keyword>
<dbReference type="InterPro" id="IPR014752">
    <property type="entry name" value="Arrestin-like_C"/>
</dbReference>
<dbReference type="RefSeq" id="XP_043137422.1">
    <property type="nucleotide sequence ID" value="XM_043279777.1"/>
</dbReference>
<protein>
    <recommendedName>
        <fullName evidence="3">Arrestin-like N-terminal domain-containing protein</fullName>
    </recommendedName>
</protein>
<accession>A0A7R7VQD2</accession>
<reference evidence="1" key="1">
    <citation type="submission" date="2021-01" db="EMBL/GenBank/DDBJ databases">
        <authorList>
            <consortium name="Aspergillus chevalieri M1 genome sequencing consortium"/>
            <person name="Kazuki M."/>
            <person name="Futagami T."/>
        </authorList>
    </citation>
    <scope>NUCLEOTIDE SEQUENCE</scope>
    <source>
        <strain evidence="1">M1</strain>
    </source>
</reference>
<dbReference type="AlphaFoldDB" id="A0A7R7VQD2"/>
<proteinExistence type="predicted"/>
<dbReference type="GeneID" id="66983258"/>
<sequence>MLDILKTNTPPRDLSISLAAPPNWTFAPGDTIIGNIVRKTHLVTPDASLKLSLKGITATKSEENYNDSARTYELHWDLWPVTWDEAFRGPLHIAEWSDADEYLICPFEVTIPRRPSGTLIKRHPAEQSYLPLDDDSVAQQGLPGSFRCATPGGSKSCHGCIEYFLEAVLRYTRGGSLVTCRAIRRVVLRHIQTPSEPPVLYYETKQWRSGPQTVQSQRLEPGREDASLTFIQKTHKFFGSSRVPKFTYRVEVCAPRTVQLDNPLLIPFTVKAVPQLGPDKTSSSIRDSLHSIQIKIHSFKLTIDAKTGLRVSARPYANRIHYDHHTTFHTEVLDCNPPLSLSVGGNETETEPIDIGQLFEINLRTDGLHWTGRRHPIWQTIINSSSVYPDFVSYLIKHWHWICWEIVLGVAGEKQKVKGRAELKVLAAD</sequence>
<evidence type="ECO:0000313" key="2">
    <source>
        <dbReference type="Proteomes" id="UP000637239"/>
    </source>
</evidence>
<evidence type="ECO:0008006" key="3">
    <source>
        <dbReference type="Google" id="ProtNLM"/>
    </source>
</evidence>
<dbReference type="EMBL" id="AP024420">
    <property type="protein sequence ID" value="BCR88900.1"/>
    <property type="molecule type" value="Genomic_DNA"/>
</dbReference>
<name>A0A7R7VQD2_ASPCH</name>
<dbReference type="Proteomes" id="UP000637239">
    <property type="component" value="Chromosome 5"/>
</dbReference>
<dbReference type="Gene3D" id="2.60.40.640">
    <property type="match status" value="1"/>
</dbReference>
<reference evidence="1" key="2">
    <citation type="submission" date="2021-02" db="EMBL/GenBank/DDBJ databases">
        <title>Aspergillus chevalieri M1 genome sequence.</title>
        <authorList>
            <person name="Kadooka C."/>
            <person name="Mori K."/>
            <person name="Futagami T."/>
        </authorList>
    </citation>
    <scope>NUCLEOTIDE SEQUENCE</scope>
    <source>
        <strain evidence="1">M1</strain>
    </source>
</reference>
<dbReference type="KEGG" id="ache:ACHE_50098S"/>
<gene>
    <name evidence="1" type="ORF">ACHE_50098S</name>
</gene>
<organism evidence="1 2">
    <name type="scientific">Aspergillus chevalieri</name>
    <name type="common">Eurotium chevalieri</name>
    <dbReference type="NCBI Taxonomy" id="182096"/>
    <lineage>
        <taxon>Eukaryota</taxon>
        <taxon>Fungi</taxon>
        <taxon>Dikarya</taxon>
        <taxon>Ascomycota</taxon>
        <taxon>Pezizomycotina</taxon>
        <taxon>Eurotiomycetes</taxon>
        <taxon>Eurotiomycetidae</taxon>
        <taxon>Eurotiales</taxon>
        <taxon>Aspergillaceae</taxon>
        <taxon>Aspergillus</taxon>
        <taxon>Aspergillus subgen. Aspergillus</taxon>
    </lineage>
</organism>